<dbReference type="Proteomes" id="UP000285301">
    <property type="component" value="Unassembled WGS sequence"/>
</dbReference>
<keyword evidence="8" id="KW-1185">Reference proteome</keyword>
<evidence type="ECO:0000256" key="4">
    <source>
        <dbReference type="ARBA" id="ARBA00023254"/>
    </source>
</evidence>
<keyword evidence="1" id="KW-0479">Metal-binding</keyword>
<feature type="domain" description="RING-type" evidence="6">
    <location>
        <begin position="10"/>
        <end position="51"/>
    </location>
</feature>
<protein>
    <submittedName>
        <fullName evidence="7">RING finger protein C14orf164-like protein</fullName>
    </submittedName>
</protein>
<dbReference type="GO" id="GO:0019789">
    <property type="term" value="F:SUMO transferase activity"/>
    <property type="evidence" value="ECO:0007669"/>
    <property type="project" value="InterPro"/>
</dbReference>
<dbReference type="InterPro" id="IPR001841">
    <property type="entry name" value="Znf_RING"/>
</dbReference>
<evidence type="ECO:0000256" key="2">
    <source>
        <dbReference type="ARBA" id="ARBA00022771"/>
    </source>
</evidence>
<dbReference type="GO" id="GO:0016925">
    <property type="term" value="P:protein sumoylation"/>
    <property type="evidence" value="ECO:0007669"/>
    <property type="project" value="TreeGrafter"/>
</dbReference>
<dbReference type="InterPro" id="IPR013083">
    <property type="entry name" value="Znf_RING/FYVE/PHD"/>
</dbReference>
<keyword evidence="2 5" id="KW-0863">Zinc-finger</keyword>
<dbReference type="PANTHER" id="PTHR22663:SF17">
    <property type="entry name" value="RING FINGER PROTEIN NARYA-RELATED"/>
    <property type="match status" value="1"/>
</dbReference>
<keyword evidence="3" id="KW-0862">Zinc</keyword>
<evidence type="ECO:0000259" key="6">
    <source>
        <dbReference type="PROSITE" id="PS50089"/>
    </source>
</evidence>
<dbReference type="Pfam" id="PF14634">
    <property type="entry name" value="zf-RING_5"/>
    <property type="match status" value="1"/>
</dbReference>
<accession>A0A3S3P3J8</accession>
<gene>
    <name evidence="7" type="ORF">B4U79_06681</name>
</gene>
<reference evidence="7 8" key="1">
    <citation type="journal article" date="2018" name="Gigascience">
        <title>Genomes of trombidid mites reveal novel predicted allergens and laterally-transferred genes associated with secondary metabolism.</title>
        <authorList>
            <person name="Dong X."/>
            <person name="Chaisiri K."/>
            <person name="Xia D."/>
            <person name="Armstrong S.D."/>
            <person name="Fang Y."/>
            <person name="Donnelly M.J."/>
            <person name="Kadowaki T."/>
            <person name="McGarry J.W."/>
            <person name="Darby A.C."/>
            <person name="Makepeace B.L."/>
        </authorList>
    </citation>
    <scope>NUCLEOTIDE SEQUENCE [LARGE SCALE GENOMIC DNA]</scope>
    <source>
        <strain evidence="7">UoL-WK</strain>
    </source>
</reference>
<evidence type="ECO:0000313" key="7">
    <source>
        <dbReference type="EMBL" id="RWS07330.1"/>
    </source>
</evidence>
<name>A0A3S3P3J8_9ACAR</name>
<dbReference type="GO" id="GO:0007129">
    <property type="term" value="P:homologous chromosome pairing at meiosis"/>
    <property type="evidence" value="ECO:0007669"/>
    <property type="project" value="TreeGrafter"/>
</dbReference>
<evidence type="ECO:0000256" key="3">
    <source>
        <dbReference type="ARBA" id="ARBA00022833"/>
    </source>
</evidence>
<evidence type="ECO:0000256" key="5">
    <source>
        <dbReference type="PROSITE-ProRule" id="PRU00175"/>
    </source>
</evidence>
<dbReference type="EMBL" id="NCKU01003544">
    <property type="protein sequence ID" value="RWS07330.1"/>
    <property type="molecule type" value="Genomic_DNA"/>
</dbReference>
<evidence type="ECO:0000256" key="1">
    <source>
        <dbReference type="ARBA" id="ARBA00022723"/>
    </source>
</evidence>
<keyword evidence="4" id="KW-0469">Meiosis</keyword>
<organism evidence="7 8">
    <name type="scientific">Dinothrombium tinctorium</name>
    <dbReference type="NCBI Taxonomy" id="1965070"/>
    <lineage>
        <taxon>Eukaryota</taxon>
        <taxon>Metazoa</taxon>
        <taxon>Ecdysozoa</taxon>
        <taxon>Arthropoda</taxon>
        <taxon>Chelicerata</taxon>
        <taxon>Arachnida</taxon>
        <taxon>Acari</taxon>
        <taxon>Acariformes</taxon>
        <taxon>Trombidiformes</taxon>
        <taxon>Prostigmata</taxon>
        <taxon>Anystina</taxon>
        <taxon>Parasitengona</taxon>
        <taxon>Trombidioidea</taxon>
        <taxon>Trombidiidae</taxon>
        <taxon>Dinothrombium</taxon>
    </lineage>
</organism>
<dbReference type="PANTHER" id="PTHR22663">
    <property type="entry name" value="RING FINGER PROTEIN NARYA-RELATED"/>
    <property type="match status" value="1"/>
</dbReference>
<dbReference type="PROSITE" id="PS50089">
    <property type="entry name" value="ZF_RING_2"/>
    <property type="match status" value="1"/>
</dbReference>
<proteinExistence type="predicted"/>
<dbReference type="GO" id="GO:0000795">
    <property type="term" value="C:synaptonemal complex"/>
    <property type="evidence" value="ECO:0007669"/>
    <property type="project" value="InterPro"/>
</dbReference>
<dbReference type="Gene3D" id="3.30.40.10">
    <property type="entry name" value="Zinc/RING finger domain, C3HC4 (zinc finger)"/>
    <property type="match status" value="1"/>
</dbReference>
<dbReference type="InterPro" id="IPR017907">
    <property type="entry name" value="Znf_RING_CS"/>
</dbReference>
<dbReference type="InterPro" id="IPR042123">
    <property type="entry name" value="Zip3/RNF212-like"/>
</dbReference>
<dbReference type="OrthoDB" id="2535391at2759"/>
<dbReference type="SUPFAM" id="SSF57850">
    <property type="entry name" value="RING/U-box"/>
    <property type="match status" value="1"/>
</dbReference>
<sequence length="110" mass="12952">MQSFEHFVHCNECLSFPSNGTKIYFTTCGHLYCDRCVNSGVLNDSICKNCRQKCGHTLLSANLKPQTLQYFEDDVYFLQKYEKIRNFQKKQTELYLKHSRIEVLHSFLSV</sequence>
<dbReference type="AlphaFoldDB" id="A0A3S3P3J8"/>
<dbReference type="STRING" id="1965070.A0A3S3P3J8"/>
<evidence type="ECO:0000313" key="8">
    <source>
        <dbReference type="Proteomes" id="UP000285301"/>
    </source>
</evidence>
<dbReference type="GO" id="GO:0008270">
    <property type="term" value="F:zinc ion binding"/>
    <property type="evidence" value="ECO:0007669"/>
    <property type="project" value="UniProtKB-KW"/>
</dbReference>
<dbReference type="PROSITE" id="PS00518">
    <property type="entry name" value="ZF_RING_1"/>
    <property type="match status" value="1"/>
</dbReference>
<dbReference type="GO" id="GO:0007131">
    <property type="term" value="P:reciprocal meiotic recombination"/>
    <property type="evidence" value="ECO:0007669"/>
    <property type="project" value="InterPro"/>
</dbReference>
<comment type="caution">
    <text evidence="7">The sequence shown here is derived from an EMBL/GenBank/DDBJ whole genome shotgun (WGS) entry which is preliminary data.</text>
</comment>